<organism evidence="2 3">
    <name type="scientific">Apostasia shenzhenica</name>
    <dbReference type="NCBI Taxonomy" id="1088818"/>
    <lineage>
        <taxon>Eukaryota</taxon>
        <taxon>Viridiplantae</taxon>
        <taxon>Streptophyta</taxon>
        <taxon>Embryophyta</taxon>
        <taxon>Tracheophyta</taxon>
        <taxon>Spermatophyta</taxon>
        <taxon>Magnoliopsida</taxon>
        <taxon>Liliopsida</taxon>
        <taxon>Asparagales</taxon>
        <taxon>Orchidaceae</taxon>
        <taxon>Apostasioideae</taxon>
        <taxon>Apostasia</taxon>
    </lineage>
</organism>
<sequence length="57" mass="6195">MGQQAEHDRLRRAEPCSRVAVVGAGVDAGASSVMWKPDDVITSNRRARSKNSNKQAE</sequence>
<name>A0A2I0BBR7_9ASPA</name>
<reference evidence="2 3" key="1">
    <citation type="journal article" date="2017" name="Nature">
        <title>The Apostasia genome and the evolution of orchids.</title>
        <authorList>
            <person name="Zhang G.Q."/>
            <person name="Liu K.W."/>
            <person name="Li Z."/>
            <person name="Lohaus R."/>
            <person name="Hsiao Y.Y."/>
            <person name="Niu S.C."/>
            <person name="Wang J.Y."/>
            <person name="Lin Y.C."/>
            <person name="Xu Q."/>
            <person name="Chen L.J."/>
            <person name="Yoshida K."/>
            <person name="Fujiwara S."/>
            <person name="Wang Z.W."/>
            <person name="Zhang Y.Q."/>
            <person name="Mitsuda N."/>
            <person name="Wang M."/>
            <person name="Liu G.H."/>
            <person name="Pecoraro L."/>
            <person name="Huang H.X."/>
            <person name="Xiao X.J."/>
            <person name="Lin M."/>
            <person name="Wu X.Y."/>
            <person name="Wu W.L."/>
            <person name="Chen Y.Y."/>
            <person name="Chang S.B."/>
            <person name="Sakamoto S."/>
            <person name="Ohme-Takagi M."/>
            <person name="Yagi M."/>
            <person name="Zeng S.J."/>
            <person name="Shen C.Y."/>
            <person name="Yeh C.M."/>
            <person name="Luo Y.B."/>
            <person name="Tsai W.C."/>
            <person name="Van de Peer Y."/>
            <person name="Liu Z.J."/>
        </authorList>
    </citation>
    <scope>NUCLEOTIDE SEQUENCE [LARGE SCALE GENOMIC DNA]</scope>
    <source>
        <strain evidence="3">cv. Shenzhen</strain>
        <tissue evidence="2">Stem</tissue>
    </source>
</reference>
<dbReference type="AlphaFoldDB" id="A0A2I0BBR7"/>
<accession>A0A2I0BBR7</accession>
<dbReference type="EMBL" id="KZ451895">
    <property type="protein sequence ID" value="PKA65244.1"/>
    <property type="molecule type" value="Genomic_DNA"/>
</dbReference>
<keyword evidence="3" id="KW-1185">Reference proteome</keyword>
<gene>
    <name evidence="2" type="ORF">AXF42_Ash005576</name>
</gene>
<evidence type="ECO:0000313" key="2">
    <source>
        <dbReference type="EMBL" id="PKA65244.1"/>
    </source>
</evidence>
<dbReference type="Proteomes" id="UP000236161">
    <property type="component" value="Unassembled WGS sequence"/>
</dbReference>
<feature type="region of interest" description="Disordered" evidence="1">
    <location>
        <begin position="38"/>
        <end position="57"/>
    </location>
</feature>
<evidence type="ECO:0000313" key="3">
    <source>
        <dbReference type="Proteomes" id="UP000236161"/>
    </source>
</evidence>
<protein>
    <submittedName>
        <fullName evidence="2">Uncharacterized protein</fullName>
    </submittedName>
</protein>
<proteinExistence type="predicted"/>
<evidence type="ECO:0000256" key="1">
    <source>
        <dbReference type="SAM" id="MobiDB-lite"/>
    </source>
</evidence>